<evidence type="ECO:0000313" key="2">
    <source>
        <dbReference type="EnsemblMetazoa" id="CJA13502.1"/>
    </source>
</evidence>
<feature type="region of interest" description="Disordered" evidence="1">
    <location>
        <begin position="48"/>
        <end position="78"/>
    </location>
</feature>
<dbReference type="InterPro" id="IPR002017">
    <property type="entry name" value="Spectrin_repeat"/>
</dbReference>
<protein>
    <submittedName>
        <fullName evidence="2">Uncharacterized protein</fullName>
    </submittedName>
</protein>
<feature type="compositionally biased region" description="Low complexity" evidence="1">
    <location>
        <begin position="54"/>
        <end position="71"/>
    </location>
</feature>
<accession>A0A8R1I0F4</accession>
<dbReference type="Gene3D" id="1.20.58.60">
    <property type="match status" value="1"/>
</dbReference>
<evidence type="ECO:0000313" key="3">
    <source>
        <dbReference type="Proteomes" id="UP000005237"/>
    </source>
</evidence>
<keyword evidence="3" id="KW-1185">Reference proteome</keyword>
<dbReference type="SUPFAM" id="SSF46966">
    <property type="entry name" value="Spectrin repeat"/>
    <property type="match status" value="1"/>
</dbReference>
<feature type="compositionally biased region" description="Polar residues" evidence="1">
    <location>
        <begin position="1"/>
        <end position="16"/>
    </location>
</feature>
<dbReference type="SMART" id="SM00150">
    <property type="entry name" value="SPEC"/>
    <property type="match status" value="1"/>
</dbReference>
<proteinExistence type="predicted"/>
<sequence>MHAEPSTSTAPHTSAVLQHHPPPPTAQLDRGKSFEQSIEVCGFSKTTFHKHSTQSQSEVRSRKSSSSSQKSGKSKKVRREEQVAEFKSCIEQVLTWLLEAEDELETLTAMQRTELAAVRSQFSDFEIFMSSLTESQDTVGRVLLRGQMLSNKADSEEEKEAIAGKLQLVNTRWEALREQAMCEQAALQQQINHLQQRYE</sequence>
<evidence type="ECO:0000256" key="1">
    <source>
        <dbReference type="SAM" id="MobiDB-lite"/>
    </source>
</evidence>
<feature type="region of interest" description="Disordered" evidence="1">
    <location>
        <begin position="1"/>
        <end position="33"/>
    </location>
</feature>
<dbReference type="Proteomes" id="UP000005237">
    <property type="component" value="Unassembled WGS sequence"/>
</dbReference>
<dbReference type="EnsemblMetazoa" id="CJA13502.1">
    <property type="protein sequence ID" value="CJA13502.1"/>
    <property type="gene ID" value="WBGene00132706"/>
</dbReference>
<organism evidence="2 3">
    <name type="scientific">Caenorhabditis japonica</name>
    <dbReference type="NCBI Taxonomy" id="281687"/>
    <lineage>
        <taxon>Eukaryota</taxon>
        <taxon>Metazoa</taxon>
        <taxon>Ecdysozoa</taxon>
        <taxon>Nematoda</taxon>
        <taxon>Chromadorea</taxon>
        <taxon>Rhabditida</taxon>
        <taxon>Rhabditina</taxon>
        <taxon>Rhabditomorpha</taxon>
        <taxon>Rhabditoidea</taxon>
        <taxon>Rhabditidae</taxon>
        <taxon>Peloderinae</taxon>
        <taxon>Caenorhabditis</taxon>
    </lineage>
</organism>
<name>A0A8R1I0F4_CAEJA</name>
<reference evidence="3" key="1">
    <citation type="submission" date="2010-08" db="EMBL/GenBank/DDBJ databases">
        <authorList>
            <consortium name="Caenorhabditis japonica Sequencing Consortium"/>
            <person name="Wilson R.K."/>
        </authorList>
    </citation>
    <scope>NUCLEOTIDE SEQUENCE [LARGE SCALE GENOMIC DNA]</scope>
    <source>
        <strain evidence="3">DF5081</strain>
    </source>
</reference>
<reference evidence="2" key="2">
    <citation type="submission" date="2022-06" db="UniProtKB">
        <authorList>
            <consortium name="EnsemblMetazoa"/>
        </authorList>
    </citation>
    <scope>IDENTIFICATION</scope>
    <source>
        <strain evidence="2">DF5081</strain>
    </source>
</reference>
<dbReference type="InterPro" id="IPR018159">
    <property type="entry name" value="Spectrin/alpha-actinin"/>
</dbReference>
<dbReference type="Pfam" id="PF00435">
    <property type="entry name" value="Spectrin"/>
    <property type="match status" value="1"/>
</dbReference>
<dbReference type="AlphaFoldDB" id="A0A8R1I0F4"/>